<organism evidence="2 3">
    <name type="scientific">Carpediemonas membranifera</name>
    <dbReference type="NCBI Taxonomy" id="201153"/>
    <lineage>
        <taxon>Eukaryota</taxon>
        <taxon>Metamonada</taxon>
        <taxon>Carpediemonas-like organisms</taxon>
        <taxon>Carpediemonas</taxon>
    </lineage>
</organism>
<comment type="caution">
    <text evidence="2">The sequence shown here is derived from an EMBL/GenBank/DDBJ whole genome shotgun (WGS) entry which is preliminary data.</text>
</comment>
<dbReference type="Proteomes" id="UP000717585">
    <property type="component" value="Unassembled WGS sequence"/>
</dbReference>
<feature type="compositionally biased region" description="Basic residues" evidence="1">
    <location>
        <begin position="758"/>
        <end position="767"/>
    </location>
</feature>
<dbReference type="EMBL" id="JAHDYR010000053">
    <property type="protein sequence ID" value="KAG9391531.1"/>
    <property type="molecule type" value="Genomic_DNA"/>
</dbReference>
<name>A0A8J6AQK4_9EUKA</name>
<dbReference type="AlphaFoldDB" id="A0A8J6AQK4"/>
<feature type="compositionally biased region" description="Basic and acidic residues" evidence="1">
    <location>
        <begin position="206"/>
        <end position="224"/>
    </location>
</feature>
<evidence type="ECO:0000313" key="3">
    <source>
        <dbReference type="Proteomes" id="UP000717585"/>
    </source>
</evidence>
<sequence>MSDADQKEESLALSFSKRLEKWPEDATDRTRWKDVGFPKEGRKNGAINRANIFQYKVFREMNKEAIRIIEMLDPSVDLSDEQISSMRKVFETLILPFRNKAVLPFSNLDEFMRDEMSKHLDKDMKAAITAIYGPDGPDLFPGFVAFNFLVFRAHMEMNALRPTNEQLAAMNTHKQDQFVRRWAETTDRFGPTAPFPIIRHRIAQEAAREEKRRLKEKRDEERRANARHRRRAVRDYDSLTLSAQSARSVRMPKQHAKLTGSAADDKAEQARVAREAKAQLEYWISNPVKPAVESIPAQVLSQMESGEVFRKAADHDFKPEDVPDLGIYYTEYVRLDTALTRIQSILENLFLSPDEIQKKIDDRAAAGKEPIEYDPETLRKSQVSKIMAVVGGAVESEFRKVEIDADVVNSGSGHKPSRDASKHMIDSVDGVLSGWTAFADGIVRNRLLGRVRELLRQHLEARGLVPRKETIDTMFDSGSDSDSEEVVPEVEISLDVPLTSPGAICVIFVHALKELHDEIWTQLEAVQPEPPVGDEVLDELARLQAEWKEVHGSNLEKMRSFAARGAQASEVRRMQRDDDVSMGFLYAHDKWTNALKDMKKKNPATTIRTRNHILGRQILSDLARELGWMGIGIGELGRIHTIGVMGQIERLAVEPGPVEVAQVEVKTEVAGEPSLPETEKTEPVAGAPEHSAAPDQATAPTKSTRPTPPVVDAEWVRSRCVALEKQHRAVLGEKNFVLRFGRDDPAGGKPGAGEGLRKGVKVMKKSI</sequence>
<feature type="region of interest" description="Disordered" evidence="1">
    <location>
        <begin position="667"/>
        <end position="709"/>
    </location>
</feature>
<feature type="region of interest" description="Disordered" evidence="1">
    <location>
        <begin position="245"/>
        <end position="265"/>
    </location>
</feature>
<evidence type="ECO:0000256" key="1">
    <source>
        <dbReference type="SAM" id="MobiDB-lite"/>
    </source>
</evidence>
<reference evidence="2" key="1">
    <citation type="submission" date="2021-05" db="EMBL/GenBank/DDBJ databases">
        <title>A free-living protist that lacks canonical eukaryotic 1 DNA replication and segregation systems.</title>
        <authorList>
            <person name="Salas-Leiva D.E."/>
            <person name="Tromer E.C."/>
            <person name="Curtis B.A."/>
            <person name="Jerlstrom-Hultqvist J."/>
            <person name="Kolisko M."/>
            <person name="Yi Z."/>
            <person name="Salas-Leiva J.S."/>
            <person name="Gallot-Lavallee L."/>
            <person name="Kops G.J.P.L."/>
            <person name="Archibald J.M."/>
            <person name="Simpson A.G.B."/>
            <person name="Roger A.J."/>
        </authorList>
    </citation>
    <scope>NUCLEOTIDE SEQUENCE</scope>
    <source>
        <strain evidence="2">BICM</strain>
    </source>
</reference>
<protein>
    <submittedName>
        <fullName evidence="2">Uncharacterized protein</fullName>
    </submittedName>
</protein>
<gene>
    <name evidence="2" type="ORF">J8273_6295</name>
</gene>
<accession>A0A8J6AQK4</accession>
<evidence type="ECO:0000313" key="2">
    <source>
        <dbReference type="EMBL" id="KAG9391531.1"/>
    </source>
</evidence>
<feature type="region of interest" description="Disordered" evidence="1">
    <location>
        <begin position="206"/>
        <end position="231"/>
    </location>
</feature>
<proteinExistence type="predicted"/>
<keyword evidence="3" id="KW-1185">Reference proteome</keyword>
<feature type="region of interest" description="Disordered" evidence="1">
    <location>
        <begin position="743"/>
        <end position="767"/>
    </location>
</feature>